<evidence type="ECO:0000313" key="2">
    <source>
        <dbReference type="Proteomes" id="UP000009286"/>
    </source>
</evidence>
<dbReference type="KEGG" id="mai:MICA_1083"/>
<sequence>MKFVNDAHNLNFRHCPVYPGNPWAGMDYPNKSGNDGWRD</sequence>
<gene>
    <name evidence="1" type="ordered locus">MICA_1083</name>
</gene>
<evidence type="ECO:0000313" key="1">
    <source>
        <dbReference type="EMBL" id="AEP09411.1"/>
    </source>
</evidence>
<dbReference type="AlphaFoldDB" id="G2KN78"/>
<keyword evidence="2" id="KW-1185">Reference proteome</keyword>
<protein>
    <submittedName>
        <fullName evidence="1">Uncharacterized protein</fullName>
    </submittedName>
</protein>
<proteinExistence type="predicted"/>
<accession>G2KN78</accession>
<reference evidence="1 2" key="1">
    <citation type="journal article" date="2011" name="BMC Genomics">
        <title>Genomic insights into an obligate epibiotic bacterial predator: Micavibrio aeruginosavorus ARL-13.</title>
        <authorList>
            <person name="Wang Z."/>
            <person name="Kadouri D."/>
            <person name="Wu M."/>
        </authorList>
    </citation>
    <scope>NUCLEOTIDE SEQUENCE [LARGE SCALE GENOMIC DNA]</scope>
    <source>
        <strain evidence="1 2">ARL-13</strain>
    </source>
</reference>
<dbReference type="HOGENOM" id="CLU_3312668_0_0_5"/>
<name>G2KN78_MICAA</name>
<organism evidence="1 2">
    <name type="scientific">Micavibrio aeruginosavorus (strain ARL-13)</name>
    <dbReference type="NCBI Taxonomy" id="856793"/>
    <lineage>
        <taxon>Bacteria</taxon>
        <taxon>Pseudomonadati</taxon>
        <taxon>Bdellovibrionota</taxon>
        <taxon>Bdellovibrionia</taxon>
        <taxon>Bdellovibrionales</taxon>
        <taxon>Pseudobdellovibrionaceae</taxon>
        <taxon>Micavibrio</taxon>
    </lineage>
</organism>
<dbReference type="EMBL" id="CP002382">
    <property type="protein sequence ID" value="AEP09411.1"/>
    <property type="molecule type" value="Genomic_DNA"/>
</dbReference>
<dbReference type="Proteomes" id="UP000009286">
    <property type="component" value="Chromosome"/>
</dbReference>